<reference evidence="2" key="2">
    <citation type="submission" date="2020-12" db="EMBL/GenBank/DDBJ databases">
        <title>New Spironucleus salmonicida genome in near-complete chromosomes.</title>
        <authorList>
            <person name="Xu F."/>
            <person name="Kurt Z."/>
            <person name="Jimenez-Gonzalez A."/>
            <person name="Astvaldsson A."/>
            <person name="Andersson J.O."/>
            <person name="Svard S.G."/>
        </authorList>
    </citation>
    <scope>NUCLEOTIDE SEQUENCE</scope>
    <source>
        <strain evidence="2">ATCC 50377</strain>
    </source>
</reference>
<organism evidence="1">
    <name type="scientific">Spironucleus salmonicida</name>
    <dbReference type="NCBI Taxonomy" id="348837"/>
    <lineage>
        <taxon>Eukaryota</taxon>
        <taxon>Metamonada</taxon>
        <taxon>Diplomonadida</taxon>
        <taxon>Hexamitidae</taxon>
        <taxon>Hexamitinae</taxon>
        <taxon>Spironucleus</taxon>
    </lineage>
</organism>
<proteinExistence type="predicted"/>
<keyword evidence="3" id="KW-1185">Reference proteome</keyword>
<dbReference type="AlphaFoldDB" id="V6LGZ5"/>
<name>V6LGZ5_9EUKA</name>
<dbReference type="VEuPathDB" id="GiardiaDB:SS50377_21743"/>
<accession>V6LGZ5</accession>
<protein>
    <submittedName>
        <fullName evidence="1">Uncharacterized protein</fullName>
    </submittedName>
</protein>
<dbReference type="Proteomes" id="UP000018208">
    <property type="component" value="Unassembled WGS sequence"/>
</dbReference>
<gene>
    <name evidence="1" type="ORF">SS50377_17378</name>
    <name evidence="2" type="ORF">SS50377_21743</name>
</gene>
<dbReference type="EMBL" id="AUWU02000002">
    <property type="protein sequence ID" value="KAH0576182.1"/>
    <property type="molecule type" value="Genomic_DNA"/>
</dbReference>
<evidence type="ECO:0000313" key="3">
    <source>
        <dbReference type="Proteomes" id="UP000018208"/>
    </source>
</evidence>
<evidence type="ECO:0000313" key="1">
    <source>
        <dbReference type="EMBL" id="EST42981.1"/>
    </source>
</evidence>
<sequence>MLPGMLSYISIGTKLQTADQIEPSSHIFAFTRLQFVPREARTAFSLIFGSGMTVSRGYAPANSCFGFNSACRGSSPNACAALCQSCVTRCQHLSQLSSGVQRGQHRTNQLYMSKVHPFDLTLCKLSQLPITVGTCTDKFLSSCILRYKYLHISGKTLYNIFKYFSIIAPTGTPQKRFYCLNDPYWTHCTSLLIYLIQHMLLQVFALKSQVLHCRWNFFAFCWYFKSF</sequence>
<reference evidence="1 2" key="1">
    <citation type="journal article" date="2014" name="PLoS Genet.">
        <title>The Genome of Spironucleus salmonicida Highlights a Fish Pathogen Adapted to Fluctuating Environments.</title>
        <authorList>
            <person name="Xu F."/>
            <person name="Jerlstrom-Hultqvist J."/>
            <person name="Einarsson E."/>
            <person name="Astvaldsson A."/>
            <person name="Svard S.G."/>
            <person name="Andersson J.O."/>
        </authorList>
    </citation>
    <scope>NUCLEOTIDE SEQUENCE</scope>
    <source>
        <strain evidence="2">ATCC 50377</strain>
    </source>
</reference>
<evidence type="ECO:0000313" key="2">
    <source>
        <dbReference type="EMBL" id="KAH0576182.1"/>
    </source>
</evidence>
<dbReference type="EMBL" id="KI546148">
    <property type="protein sequence ID" value="EST42981.1"/>
    <property type="molecule type" value="Genomic_DNA"/>
</dbReference>